<comment type="caution">
    <text evidence="1">The sequence shown here is derived from an EMBL/GenBank/DDBJ whole genome shotgun (WGS) entry which is preliminary data.</text>
</comment>
<keyword evidence="2" id="KW-1185">Reference proteome</keyword>
<accession>A0AAV1JZV5</accession>
<protein>
    <submittedName>
        <fullName evidence="1">Uncharacterized protein</fullName>
    </submittedName>
</protein>
<evidence type="ECO:0000313" key="1">
    <source>
        <dbReference type="EMBL" id="CAK1555044.1"/>
    </source>
</evidence>
<name>A0AAV1JZV5_9NEOP</name>
<dbReference type="EMBL" id="CAVLEF010000280">
    <property type="protein sequence ID" value="CAK1555044.1"/>
    <property type="molecule type" value="Genomic_DNA"/>
</dbReference>
<sequence length="132" mass="14741">MADRTLACDPRPSANGILFDRRHIPGQEHVAYVVKTGNEAGERHEQIVKQVEATEVPQLAHKSLEVDHLPTACVDCPRAMSAHYKSANWRREPPAGPVVREIGSINERLPKWLCHPNNVAIVALRLDLLTMI</sequence>
<dbReference type="AlphaFoldDB" id="A0AAV1JZV5"/>
<evidence type="ECO:0000313" key="2">
    <source>
        <dbReference type="Proteomes" id="UP001497472"/>
    </source>
</evidence>
<gene>
    <name evidence="1" type="ORF">LNINA_LOCUS13884</name>
</gene>
<organism evidence="1 2">
    <name type="scientific">Leptosia nina</name>
    <dbReference type="NCBI Taxonomy" id="320188"/>
    <lineage>
        <taxon>Eukaryota</taxon>
        <taxon>Metazoa</taxon>
        <taxon>Ecdysozoa</taxon>
        <taxon>Arthropoda</taxon>
        <taxon>Hexapoda</taxon>
        <taxon>Insecta</taxon>
        <taxon>Pterygota</taxon>
        <taxon>Neoptera</taxon>
        <taxon>Endopterygota</taxon>
        <taxon>Lepidoptera</taxon>
        <taxon>Glossata</taxon>
        <taxon>Ditrysia</taxon>
        <taxon>Papilionoidea</taxon>
        <taxon>Pieridae</taxon>
        <taxon>Pierinae</taxon>
        <taxon>Leptosia</taxon>
    </lineage>
</organism>
<dbReference type="Proteomes" id="UP001497472">
    <property type="component" value="Unassembled WGS sequence"/>
</dbReference>
<reference evidence="1 2" key="1">
    <citation type="submission" date="2023-11" db="EMBL/GenBank/DDBJ databases">
        <authorList>
            <person name="Okamura Y."/>
        </authorList>
    </citation>
    <scope>NUCLEOTIDE SEQUENCE [LARGE SCALE GENOMIC DNA]</scope>
</reference>
<proteinExistence type="predicted"/>